<name>A0A6P6ALU0_DURZI</name>
<keyword evidence="2" id="KW-1133">Transmembrane helix</keyword>
<keyword evidence="2" id="KW-0812">Transmembrane</keyword>
<feature type="compositionally biased region" description="Polar residues" evidence="1">
    <location>
        <begin position="201"/>
        <end position="220"/>
    </location>
</feature>
<feature type="compositionally biased region" description="Polar residues" evidence="1">
    <location>
        <begin position="271"/>
        <end position="291"/>
    </location>
</feature>
<feature type="compositionally biased region" description="Polar residues" evidence="1">
    <location>
        <begin position="342"/>
        <end position="370"/>
    </location>
</feature>
<dbReference type="AlphaFoldDB" id="A0A6P6ALU0"/>
<feature type="compositionally biased region" description="Polar residues" evidence="1">
    <location>
        <begin position="76"/>
        <end position="86"/>
    </location>
</feature>
<keyword evidence="3" id="KW-1185">Reference proteome</keyword>
<sequence length="480" mass="51273">MIANYSISAKPSKESYAPAAAESENKSVSPESLPVLANPDSPTTEAETEAETLSPTNFSVPPSANIPDVETKSDETLSQENISTLSDSDEPTDIQTKGEENLSQELASSPSVNIDPTLETKGDENISTSLSPSNADNSVPDTGDMDGLYQENTSLPPSKAVPPAVETKESTEDLFQENTSLPPSPSVHVPDVETKEDENVSQENLSSEETKGNETLSQENAFVPSSPPSLAPAYADTPVLETSDNGSFTQENQSPVTYVNSPAPETREQDITTQDYPSATPPNTESQNSENLPKLNDYSSLPKIAVPGPSEALSFPEADPTIQMTPSNDKTFGLAPTREQDITTQDYPSTTPPNTESQNSENLTKLNDYSSLPKIAVPGPSEAPSFPEADPTIQMTPSNDETFGLAPTSHHTILPFNYRAEDEPVEPYEDEDDSWNGVHGAVAGVLVGACVVGVGGFAYQKRKKDNIRAQYECLANKGGV</sequence>
<feature type="compositionally biased region" description="Polar residues" evidence="1">
    <location>
        <begin position="240"/>
        <end position="260"/>
    </location>
</feature>
<dbReference type="Proteomes" id="UP000515121">
    <property type="component" value="Unplaced"/>
</dbReference>
<dbReference type="OrthoDB" id="980895at2759"/>
<feature type="transmembrane region" description="Helical" evidence="2">
    <location>
        <begin position="438"/>
        <end position="459"/>
    </location>
</feature>
<evidence type="ECO:0000256" key="2">
    <source>
        <dbReference type="SAM" id="Phobius"/>
    </source>
</evidence>
<keyword evidence="2" id="KW-0472">Membrane</keyword>
<dbReference type="RefSeq" id="XP_022765805.1">
    <property type="nucleotide sequence ID" value="XM_022910070.1"/>
</dbReference>
<proteinExistence type="predicted"/>
<gene>
    <name evidence="4" type="primary">LOC111310598</name>
</gene>
<reference evidence="4" key="1">
    <citation type="submission" date="2025-08" db="UniProtKB">
        <authorList>
            <consortium name="RefSeq"/>
        </authorList>
    </citation>
    <scope>IDENTIFICATION</scope>
    <source>
        <tissue evidence="4">Fruit stalk</tissue>
    </source>
</reference>
<feature type="region of interest" description="Disordered" evidence="1">
    <location>
        <begin position="1"/>
        <end position="401"/>
    </location>
</feature>
<organism evidence="3 4">
    <name type="scientific">Durio zibethinus</name>
    <name type="common">Durian</name>
    <dbReference type="NCBI Taxonomy" id="66656"/>
    <lineage>
        <taxon>Eukaryota</taxon>
        <taxon>Viridiplantae</taxon>
        <taxon>Streptophyta</taxon>
        <taxon>Embryophyta</taxon>
        <taxon>Tracheophyta</taxon>
        <taxon>Spermatophyta</taxon>
        <taxon>Magnoliopsida</taxon>
        <taxon>eudicotyledons</taxon>
        <taxon>Gunneridae</taxon>
        <taxon>Pentapetalae</taxon>
        <taxon>rosids</taxon>
        <taxon>malvids</taxon>
        <taxon>Malvales</taxon>
        <taxon>Malvaceae</taxon>
        <taxon>Helicteroideae</taxon>
        <taxon>Durio</taxon>
    </lineage>
</organism>
<feature type="compositionally biased region" description="Polar residues" evidence="1">
    <location>
        <begin position="101"/>
        <end position="114"/>
    </location>
</feature>
<accession>A0A6P6ALU0</accession>
<evidence type="ECO:0000256" key="1">
    <source>
        <dbReference type="SAM" id="MobiDB-lite"/>
    </source>
</evidence>
<protein>
    <submittedName>
        <fullName evidence="4">Mucin-5AC-like</fullName>
    </submittedName>
</protein>
<feature type="compositionally biased region" description="Polar residues" evidence="1">
    <location>
        <begin position="125"/>
        <end position="140"/>
    </location>
</feature>
<feature type="compositionally biased region" description="Polar residues" evidence="1">
    <location>
        <begin position="53"/>
        <end position="62"/>
    </location>
</feature>
<dbReference type="KEGG" id="dzi:111310598"/>
<evidence type="ECO:0000313" key="4">
    <source>
        <dbReference type="RefSeq" id="XP_022765805.1"/>
    </source>
</evidence>
<dbReference type="GeneID" id="111310598"/>
<evidence type="ECO:0000313" key="3">
    <source>
        <dbReference type="Proteomes" id="UP000515121"/>
    </source>
</evidence>